<dbReference type="InterPro" id="IPR000835">
    <property type="entry name" value="HTH_MarR-typ"/>
</dbReference>
<dbReference type="InterPro" id="IPR036390">
    <property type="entry name" value="WH_DNA-bd_sf"/>
</dbReference>
<keyword evidence="4" id="KW-1185">Reference proteome</keyword>
<sequence length="253" mass="27188">MPGGRLTQQERRQIALGLADDLAYAEIARRLERPTSTITREVMRNGGPTAYRADLAHRATERRAHRRREPAVRASRDVRTDGRDAAAVRAYEESFTALLMQSGLPRMAAGVLTCLYTADAGSLTAAELAERLQVSPGSISKAITYLENQGLVMRERGEGRRERYVADTDVWYQSMVASARSNAQLAETARAGVAVLGRGTPAAVRLENMSRFVDFVGESIARAAEQAREILSTTSQAPPGPGGGSASSGEPGA</sequence>
<accession>C5BX89</accession>
<dbReference type="STRING" id="471853.Bcav_0501"/>
<dbReference type="GO" id="GO:0004803">
    <property type="term" value="F:transposase activity"/>
    <property type="evidence" value="ECO:0007669"/>
    <property type="project" value="TreeGrafter"/>
</dbReference>
<dbReference type="HOGENOM" id="CLU_078983_0_0_11"/>
<evidence type="ECO:0000259" key="2">
    <source>
        <dbReference type="SMART" id="SM00347"/>
    </source>
</evidence>
<feature type="region of interest" description="Disordered" evidence="1">
    <location>
        <begin position="59"/>
        <end position="79"/>
    </location>
</feature>
<evidence type="ECO:0000313" key="3">
    <source>
        <dbReference type="EMBL" id="ACQ78764.1"/>
    </source>
</evidence>
<reference evidence="3 4" key="1">
    <citation type="journal article" date="2009" name="Stand. Genomic Sci.">
        <title>Complete genome sequence of Beutenbergia cavernae type strain (HKI 0122).</title>
        <authorList>
            <person name="Land M."/>
            <person name="Pukall R."/>
            <person name="Abt B."/>
            <person name="Goker M."/>
            <person name="Rohde M."/>
            <person name="Glavina Del Rio T."/>
            <person name="Tice H."/>
            <person name="Copeland A."/>
            <person name="Cheng J.F."/>
            <person name="Lucas S."/>
            <person name="Chen F."/>
            <person name="Nolan M."/>
            <person name="Bruce D."/>
            <person name="Goodwin L."/>
            <person name="Pitluck S."/>
            <person name="Ivanova N."/>
            <person name="Mavromatis K."/>
            <person name="Ovchinnikova G."/>
            <person name="Pati A."/>
            <person name="Chen A."/>
            <person name="Palaniappan K."/>
            <person name="Hauser L."/>
            <person name="Chang Y.J."/>
            <person name="Jefferies C.C."/>
            <person name="Saunders E."/>
            <person name="Brettin T."/>
            <person name="Detter J.C."/>
            <person name="Han C."/>
            <person name="Chain P."/>
            <person name="Bristow J."/>
            <person name="Eisen J.A."/>
            <person name="Markowitz V."/>
            <person name="Hugenholtz P."/>
            <person name="Kyrpides N.C."/>
            <person name="Klenk H.P."/>
            <person name="Lapidus A."/>
        </authorList>
    </citation>
    <scope>NUCLEOTIDE SEQUENCE [LARGE SCALE GENOMIC DNA]</scope>
    <source>
        <strain evidence="4">ATCC BAA-8 / DSM 12333 / NBRC 16432</strain>
    </source>
</reference>
<organism evidence="3 4">
    <name type="scientific">Beutenbergia cavernae (strain ATCC BAA-8 / DSM 12333 / CCUG 43141 / JCM 11478 / NBRC 16432 / NCIMB 13614 / HKI 0122)</name>
    <dbReference type="NCBI Taxonomy" id="471853"/>
    <lineage>
        <taxon>Bacteria</taxon>
        <taxon>Bacillati</taxon>
        <taxon>Actinomycetota</taxon>
        <taxon>Actinomycetes</taxon>
        <taxon>Micrococcales</taxon>
        <taxon>Beutenbergiaceae</taxon>
        <taxon>Beutenbergia</taxon>
    </lineage>
</organism>
<dbReference type="eggNOG" id="COG2826">
    <property type="taxonomic scope" value="Bacteria"/>
</dbReference>
<name>C5BX89_BEUC1</name>
<evidence type="ECO:0000313" key="4">
    <source>
        <dbReference type="Proteomes" id="UP000007962"/>
    </source>
</evidence>
<dbReference type="eggNOG" id="COG1846">
    <property type="taxonomic scope" value="Bacteria"/>
</dbReference>
<dbReference type="RefSeq" id="WP_012725544.1">
    <property type="nucleotide sequence ID" value="NC_012669.1"/>
</dbReference>
<dbReference type="GO" id="GO:0032196">
    <property type="term" value="P:transposition"/>
    <property type="evidence" value="ECO:0007669"/>
    <property type="project" value="TreeGrafter"/>
</dbReference>
<feature type="region of interest" description="Disordered" evidence="1">
    <location>
        <begin position="228"/>
        <end position="253"/>
    </location>
</feature>
<dbReference type="SMART" id="SM00347">
    <property type="entry name" value="HTH_MARR"/>
    <property type="match status" value="1"/>
</dbReference>
<dbReference type="InterPro" id="IPR036388">
    <property type="entry name" value="WH-like_DNA-bd_sf"/>
</dbReference>
<dbReference type="Pfam" id="PF13936">
    <property type="entry name" value="HTH_38"/>
    <property type="match status" value="1"/>
</dbReference>
<feature type="compositionally biased region" description="Basic and acidic residues" evidence="1">
    <location>
        <begin position="69"/>
        <end position="79"/>
    </location>
</feature>
<evidence type="ECO:0000256" key="1">
    <source>
        <dbReference type="SAM" id="MobiDB-lite"/>
    </source>
</evidence>
<dbReference type="InterPro" id="IPR051917">
    <property type="entry name" value="Transposase-Integrase"/>
</dbReference>
<dbReference type="Proteomes" id="UP000007962">
    <property type="component" value="Chromosome"/>
</dbReference>
<proteinExistence type="predicted"/>
<dbReference type="GO" id="GO:0003700">
    <property type="term" value="F:DNA-binding transcription factor activity"/>
    <property type="evidence" value="ECO:0007669"/>
    <property type="project" value="InterPro"/>
</dbReference>
<dbReference type="OrthoDB" id="4823987at2"/>
<dbReference type="InterPro" id="IPR025246">
    <property type="entry name" value="IS30-like_HTH"/>
</dbReference>
<dbReference type="EMBL" id="CP001618">
    <property type="protein sequence ID" value="ACQ78764.1"/>
    <property type="molecule type" value="Genomic_DNA"/>
</dbReference>
<dbReference type="AlphaFoldDB" id="C5BX89"/>
<dbReference type="Gene3D" id="1.10.10.10">
    <property type="entry name" value="Winged helix-like DNA-binding domain superfamily/Winged helix DNA-binding domain"/>
    <property type="match status" value="1"/>
</dbReference>
<protein>
    <submittedName>
        <fullName evidence="3">Transcriptional regulator, MarR family</fullName>
    </submittedName>
</protein>
<feature type="compositionally biased region" description="Gly residues" evidence="1">
    <location>
        <begin position="242"/>
        <end position="253"/>
    </location>
</feature>
<gene>
    <name evidence="3" type="ordered locus">Bcav_0501</name>
</gene>
<dbReference type="PANTHER" id="PTHR10948">
    <property type="entry name" value="TRANSPOSASE"/>
    <property type="match status" value="1"/>
</dbReference>
<dbReference type="Pfam" id="PF12802">
    <property type="entry name" value="MarR_2"/>
    <property type="match status" value="1"/>
</dbReference>
<feature type="domain" description="HTH marR-type" evidence="2">
    <location>
        <begin position="97"/>
        <end position="204"/>
    </location>
</feature>
<dbReference type="GO" id="GO:0005829">
    <property type="term" value="C:cytosol"/>
    <property type="evidence" value="ECO:0007669"/>
    <property type="project" value="TreeGrafter"/>
</dbReference>
<dbReference type="PANTHER" id="PTHR10948:SF23">
    <property type="entry name" value="TRANSPOSASE INSI FOR INSERTION SEQUENCE ELEMENT IS30A-RELATED"/>
    <property type="match status" value="1"/>
</dbReference>
<dbReference type="KEGG" id="bcv:Bcav_0501"/>
<dbReference type="SUPFAM" id="SSF46785">
    <property type="entry name" value="Winged helix' DNA-binding domain"/>
    <property type="match status" value="1"/>
</dbReference>